<name>A0A160TUF9_9ZZZZ</name>
<dbReference type="AlphaFoldDB" id="A0A160TUF9"/>
<keyword evidence="5" id="KW-0479">Metal-binding</keyword>
<comment type="catalytic activity">
    <reaction evidence="13">
        <text>N(6),N(6),N(6)-trimethyl-L-lysine + 2-oxoglutarate + O2 = (3S)-3-hydroxy-N(6),N(6),N(6)-trimethyl-L-lysine + succinate + CO2</text>
        <dbReference type="Rhea" id="RHEA:14181"/>
        <dbReference type="ChEBI" id="CHEBI:15379"/>
        <dbReference type="ChEBI" id="CHEBI:16526"/>
        <dbReference type="ChEBI" id="CHEBI:16810"/>
        <dbReference type="ChEBI" id="CHEBI:30031"/>
        <dbReference type="ChEBI" id="CHEBI:58100"/>
        <dbReference type="ChEBI" id="CHEBI:141499"/>
        <dbReference type="EC" id="1.14.11.8"/>
    </reaction>
</comment>
<evidence type="ECO:0000256" key="11">
    <source>
        <dbReference type="ARBA" id="ARBA00032283"/>
    </source>
</evidence>
<dbReference type="InterPro" id="IPR042098">
    <property type="entry name" value="TauD-like_sf"/>
</dbReference>
<proteinExistence type="inferred from homology"/>
<evidence type="ECO:0000256" key="9">
    <source>
        <dbReference type="ARBA" id="ARBA00030363"/>
    </source>
</evidence>
<evidence type="ECO:0000256" key="3">
    <source>
        <dbReference type="ARBA" id="ARBA00008654"/>
    </source>
</evidence>
<dbReference type="GO" id="GO:0050353">
    <property type="term" value="F:trimethyllysine dioxygenase activity"/>
    <property type="evidence" value="ECO:0007669"/>
    <property type="project" value="UniProtKB-EC"/>
</dbReference>
<comment type="cofactor">
    <cofactor evidence="1">
        <name>Fe(2+)</name>
        <dbReference type="ChEBI" id="CHEBI:29033"/>
    </cofactor>
</comment>
<dbReference type="InterPro" id="IPR003819">
    <property type="entry name" value="TauD/TfdA-like"/>
</dbReference>
<organism evidence="16">
    <name type="scientific">hydrothermal vent metagenome</name>
    <dbReference type="NCBI Taxonomy" id="652676"/>
    <lineage>
        <taxon>unclassified sequences</taxon>
        <taxon>metagenomes</taxon>
        <taxon>ecological metagenomes</taxon>
    </lineage>
</organism>
<accession>A0A160TUF9</accession>
<dbReference type="PANTHER" id="PTHR10696">
    <property type="entry name" value="GAMMA-BUTYROBETAINE HYDROXYLASE-RELATED"/>
    <property type="match status" value="1"/>
</dbReference>
<evidence type="ECO:0000259" key="14">
    <source>
        <dbReference type="Pfam" id="PF02668"/>
    </source>
</evidence>
<dbReference type="EMBL" id="CZRL01000120">
    <property type="protein sequence ID" value="CUS55010.1"/>
    <property type="molecule type" value="Genomic_DNA"/>
</dbReference>
<keyword evidence="6 16" id="KW-0223">Dioxygenase</keyword>
<dbReference type="Gene3D" id="3.60.130.10">
    <property type="entry name" value="Clavaminate synthase-like"/>
    <property type="match status" value="1"/>
</dbReference>
<evidence type="ECO:0000256" key="2">
    <source>
        <dbReference type="ARBA" id="ARBA00001961"/>
    </source>
</evidence>
<evidence type="ECO:0000256" key="1">
    <source>
        <dbReference type="ARBA" id="ARBA00001954"/>
    </source>
</evidence>
<evidence type="ECO:0000256" key="4">
    <source>
        <dbReference type="ARBA" id="ARBA00012267"/>
    </source>
</evidence>
<dbReference type="Gene3D" id="3.30.2020.30">
    <property type="match status" value="1"/>
</dbReference>
<evidence type="ECO:0000256" key="10">
    <source>
        <dbReference type="ARBA" id="ARBA00031778"/>
    </source>
</evidence>
<evidence type="ECO:0000259" key="15">
    <source>
        <dbReference type="Pfam" id="PF06155"/>
    </source>
</evidence>
<evidence type="ECO:0000256" key="7">
    <source>
        <dbReference type="ARBA" id="ARBA00023002"/>
    </source>
</evidence>
<comment type="similarity">
    <text evidence="3">Belongs to the gamma-BBH/TMLD family.</text>
</comment>
<protein>
    <recommendedName>
        <fullName evidence="4">trimethyllysine dioxygenase</fullName>
        <ecNumber evidence="4">1.14.11.8</ecNumber>
    </recommendedName>
    <alternativeName>
        <fullName evidence="10">Epsilon-trimethyllysine 2-oxoglutarate dioxygenase</fullName>
    </alternativeName>
    <alternativeName>
        <fullName evidence="9">TML hydroxylase</fullName>
    </alternativeName>
    <alternativeName>
        <fullName evidence="11">TML-alpha-ketoglutarate dioxygenase</fullName>
    </alternativeName>
</protein>
<keyword evidence="7" id="KW-0560">Oxidoreductase</keyword>
<evidence type="ECO:0000256" key="8">
    <source>
        <dbReference type="ARBA" id="ARBA00023004"/>
    </source>
</evidence>
<gene>
    <name evidence="16" type="ORF">MGWOODY_XGa2078</name>
</gene>
<dbReference type="Pfam" id="PF02668">
    <property type="entry name" value="TauD"/>
    <property type="match status" value="1"/>
</dbReference>
<dbReference type="GO" id="GO:0046872">
    <property type="term" value="F:metal ion binding"/>
    <property type="evidence" value="ECO:0007669"/>
    <property type="project" value="UniProtKB-KW"/>
</dbReference>
<comment type="function">
    <text evidence="12">Converts trimethyllysine (TML) into hydroxytrimethyllysine (HTML).</text>
</comment>
<dbReference type="PANTHER" id="PTHR10696:SF51">
    <property type="entry name" value="TRIMETHYLLYSINE DIOXYGENASE, MITOCHONDRIAL"/>
    <property type="match status" value="1"/>
</dbReference>
<keyword evidence="8" id="KW-0408">Iron</keyword>
<dbReference type="FunFam" id="3.30.2020.30:FF:000002">
    <property type="entry name" value="Putative gamma-butyrobetaine dioxygenase"/>
    <property type="match status" value="1"/>
</dbReference>
<reference evidence="16" key="1">
    <citation type="submission" date="2015-10" db="EMBL/GenBank/DDBJ databases">
        <authorList>
            <person name="Gilbert D.G."/>
        </authorList>
    </citation>
    <scope>NUCLEOTIDE SEQUENCE</scope>
</reference>
<dbReference type="GO" id="GO:0045329">
    <property type="term" value="P:carnitine biosynthetic process"/>
    <property type="evidence" value="ECO:0007669"/>
    <property type="project" value="TreeGrafter"/>
</dbReference>
<evidence type="ECO:0000256" key="12">
    <source>
        <dbReference type="ARBA" id="ARBA00046008"/>
    </source>
</evidence>
<comment type="cofactor">
    <cofactor evidence="2">
        <name>L-ascorbate</name>
        <dbReference type="ChEBI" id="CHEBI:38290"/>
    </cofactor>
</comment>
<feature type="domain" description="TauD/TfdA-like" evidence="14">
    <location>
        <begin position="129"/>
        <end position="361"/>
    </location>
</feature>
<dbReference type="InterPro" id="IPR050411">
    <property type="entry name" value="AlphaKG_dependent_hydroxylases"/>
</dbReference>
<sequence>MIDRIATELPLKAVEAVEAGVRTVWSDGRESFFHSIWLRDNCYCGQCGDATIGRRTTRLTDIALTISADTVCIDDTGSLSISWSDGHKSCFDNGWLQTHAYDDKSRCSRSFSSLLWTDEFRKAPARMLYSDVLDDDGAFLEMLHGVRDHGICFLDDAPLNPDALEQLARRIGPPQESNFGRIQDLIVDRSKRSIANDVAALKPHTDEPYRASPPGLLMFHCLETDITDGGGSIFLDGFEIAETLRSEDPEAFDSLTRNRQAFRRHFAGDVNLITEFPVISLDEFGHINGVRINDRVGAPLSIPSHEVPQYYRGMRRLLSLSEDPARCIVKILRPGDAVIFDNHRVLHGRTALTITGRRWLRWIQVKRGDFHSTLRITAEKLAVPSDLRPLHRGAYG</sequence>
<feature type="domain" description="Gamma-butyrobetaine hydroxylase-like N-terminal" evidence="15">
    <location>
        <begin position="21"/>
        <end position="96"/>
    </location>
</feature>
<dbReference type="InterPro" id="IPR010376">
    <property type="entry name" value="GBBH-like_N"/>
</dbReference>
<dbReference type="EC" id="1.14.11.8" evidence="4"/>
<dbReference type="Pfam" id="PF06155">
    <property type="entry name" value="GBBH-like_N"/>
    <property type="match status" value="1"/>
</dbReference>
<evidence type="ECO:0000256" key="5">
    <source>
        <dbReference type="ARBA" id="ARBA00022723"/>
    </source>
</evidence>
<evidence type="ECO:0000256" key="13">
    <source>
        <dbReference type="ARBA" id="ARBA00049334"/>
    </source>
</evidence>
<dbReference type="GO" id="GO:0005739">
    <property type="term" value="C:mitochondrion"/>
    <property type="evidence" value="ECO:0007669"/>
    <property type="project" value="TreeGrafter"/>
</dbReference>
<evidence type="ECO:0000313" key="16">
    <source>
        <dbReference type="EMBL" id="CUS55010.1"/>
    </source>
</evidence>
<evidence type="ECO:0000256" key="6">
    <source>
        <dbReference type="ARBA" id="ARBA00022964"/>
    </source>
</evidence>
<dbReference type="InterPro" id="IPR038492">
    <property type="entry name" value="GBBH-like_N_sf"/>
</dbReference>
<dbReference type="SUPFAM" id="SSF51197">
    <property type="entry name" value="Clavaminate synthase-like"/>
    <property type="match status" value="1"/>
</dbReference>